<comment type="function">
    <text evidence="4">Catalyzes the irreversible transfer of a propylamine group from the amino donor S-adenosylmethioninamine (decarboxy-AdoMet) to putrescine (1,4-diaminobutane) to yield spermidine.</text>
</comment>
<dbReference type="GO" id="GO:0004766">
    <property type="term" value="F:spermidine synthase activity"/>
    <property type="evidence" value="ECO:0007669"/>
    <property type="project" value="UniProtKB-EC"/>
</dbReference>
<feature type="binding site" evidence="4">
    <location>
        <position position="116"/>
    </location>
    <ligand>
        <name>S-methyl-5'-thioadenosine</name>
        <dbReference type="ChEBI" id="CHEBI:17509"/>
    </ligand>
</feature>
<comment type="similarity">
    <text evidence="1 4">Belongs to the spermidine/spermine synthase family.</text>
</comment>
<comment type="pathway">
    <text evidence="4">Amine and polyamine biosynthesis; spermidine biosynthesis; spermidine from putrescine: step 1/1.</text>
</comment>
<feature type="domain" description="PABS" evidence="6">
    <location>
        <begin position="14"/>
        <end position="246"/>
    </location>
</feature>
<dbReference type="Pfam" id="PF01564">
    <property type="entry name" value="Spermine_synth"/>
    <property type="match status" value="1"/>
</dbReference>
<feature type="binding site" evidence="4">
    <location>
        <position position="97"/>
    </location>
    <ligand>
        <name>spermidine</name>
        <dbReference type="ChEBI" id="CHEBI:57834"/>
    </ligand>
</feature>
<protein>
    <recommendedName>
        <fullName evidence="4">Polyamine aminopropyltransferase</fullName>
    </recommendedName>
    <alternativeName>
        <fullName evidence="4">Putrescine aminopropyltransferase</fullName>
        <shortName evidence="4">PAPT</shortName>
    </alternativeName>
    <alternativeName>
        <fullName evidence="4">Spermidine synthase</fullName>
        <shortName evidence="4">SPDS</shortName>
        <shortName evidence="4">SPDSY</shortName>
        <ecNumber evidence="4">2.5.1.16</ecNumber>
    </alternativeName>
</protein>
<evidence type="ECO:0000256" key="3">
    <source>
        <dbReference type="ARBA" id="ARBA00023115"/>
    </source>
</evidence>
<evidence type="ECO:0000256" key="4">
    <source>
        <dbReference type="HAMAP-Rule" id="MF_00198"/>
    </source>
</evidence>
<gene>
    <name evidence="4" type="primary">speE</name>
    <name evidence="7" type="ORF">JOE21_003413</name>
</gene>
<evidence type="ECO:0000313" key="7">
    <source>
        <dbReference type="EMBL" id="MDR6227398.1"/>
    </source>
</evidence>
<dbReference type="NCBIfam" id="NF002010">
    <property type="entry name" value="PRK00811.1"/>
    <property type="match status" value="1"/>
</dbReference>
<sequence>MMIKGVFAWDGEHWLFDPEDRFGFRATWKVNRVLAKADSDFQEVAVIETEGFGKALVLDGVVQTTEKDGFIYNEMITHIPLAAHPKPADVCIIGGGDGGAAREALKYPVQSVDMVEIDPKVVEFSRRYLPEVAGDGEPDPRLRFVYEDGTRFVKKRAQAYDVIVVDSSDPVGPAAVLFEKPFYQDAKQVLKEGGILVCQSESPIFHPDVLKRVHHTLGELFPVVRTYLAAIPTYPGGVWSFTLASLGPDPLQSDGHRLVMNENRYVNRDIWESCFRLPQYVKELLD</sequence>
<dbReference type="Proteomes" id="UP001185012">
    <property type="component" value="Unassembled WGS sequence"/>
</dbReference>
<feature type="binding site" evidence="4">
    <location>
        <begin position="166"/>
        <end position="169"/>
    </location>
    <ligand>
        <name>spermidine</name>
        <dbReference type="ChEBI" id="CHEBI:57834"/>
    </ligand>
</feature>
<dbReference type="PROSITE" id="PS51006">
    <property type="entry name" value="PABS_2"/>
    <property type="match status" value="1"/>
</dbReference>
<feature type="binding site" evidence="4">
    <location>
        <position position="42"/>
    </location>
    <ligand>
        <name>S-methyl-5'-thioadenosine</name>
        <dbReference type="ChEBI" id="CHEBI:17509"/>
    </ligand>
</feature>
<evidence type="ECO:0000256" key="2">
    <source>
        <dbReference type="ARBA" id="ARBA00022679"/>
    </source>
</evidence>
<keyword evidence="8" id="KW-1185">Reference proteome</keyword>
<dbReference type="EC" id="2.5.1.16" evidence="4"/>
<dbReference type="NCBIfam" id="TIGR00417">
    <property type="entry name" value="speE"/>
    <property type="match status" value="1"/>
</dbReference>
<evidence type="ECO:0000259" key="6">
    <source>
        <dbReference type="PROSITE" id="PS51006"/>
    </source>
</evidence>
<evidence type="ECO:0000256" key="5">
    <source>
        <dbReference type="PROSITE-ProRule" id="PRU00354"/>
    </source>
</evidence>
<dbReference type="PANTHER" id="PTHR11558">
    <property type="entry name" value="SPERMIDINE/SPERMINE SYNTHASE"/>
    <property type="match status" value="1"/>
</dbReference>
<proteinExistence type="inferred from homology"/>
<dbReference type="InterPro" id="IPR037163">
    <property type="entry name" value="Spermidine_synt_N_sf"/>
</dbReference>
<dbReference type="NCBIfam" id="NF037959">
    <property type="entry name" value="MFS_SpdSyn"/>
    <property type="match status" value="1"/>
</dbReference>
<feature type="binding site" evidence="4">
    <location>
        <position position="173"/>
    </location>
    <ligand>
        <name>S-methyl-5'-thioadenosine</name>
        <dbReference type="ChEBI" id="CHEBI:17509"/>
    </ligand>
</feature>
<keyword evidence="4" id="KW-0745">Spermidine biosynthesis</keyword>
<dbReference type="InterPro" id="IPR035246">
    <property type="entry name" value="Spermidine_synt_N"/>
</dbReference>
<dbReference type="InterPro" id="IPR030374">
    <property type="entry name" value="PABS"/>
</dbReference>
<dbReference type="HAMAP" id="MF_00198">
    <property type="entry name" value="Spermidine_synth"/>
    <property type="match status" value="1"/>
</dbReference>
<dbReference type="CDD" id="cd02440">
    <property type="entry name" value="AdoMet_MTases"/>
    <property type="match status" value="1"/>
</dbReference>
<reference evidence="7 8" key="1">
    <citation type="submission" date="2023-07" db="EMBL/GenBank/DDBJ databases">
        <title>Genomic Encyclopedia of Type Strains, Phase IV (KMG-IV): sequencing the most valuable type-strain genomes for metagenomic binning, comparative biology and taxonomic classification.</title>
        <authorList>
            <person name="Goeker M."/>
        </authorList>
    </citation>
    <scope>NUCLEOTIDE SEQUENCE [LARGE SCALE GENOMIC DNA]</scope>
    <source>
        <strain evidence="7 8">DSM 45903</strain>
    </source>
</reference>
<dbReference type="Gene3D" id="3.40.50.150">
    <property type="entry name" value="Vaccinia Virus protein VP39"/>
    <property type="match status" value="1"/>
</dbReference>
<dbReference type="Pfam" id="PF17284">
    <property type="entry name" value="Spermine_synt_N"/>
    <property type="match status" value="1"/>
</dbReference>
<comment type="catalytic activity">
    <reaction evidence="4">
        <text>S-adenosyl 3-(methylsulfanyl)propylamine + putrescine = S-methyl-5'-thioadenosine + spermidine + H(+)</text>
        <dbReference type="Rhea" id="RHEA:12721"/>
        <dbReference type="ChEBI" id="CHEBI:15378"/>
        <dbReference type="ChEBI" id="CHEBI:17509"/>
        <dbReference type="ChEBI" id="CHEBI:57443"/>
        <dbReference type="ChEBI" id="CHEBI:57834"/>
        <dbReference type="ChEBI" id="CHEBI:326268"/>
        <dbReference type="EC" id="2.5.1.16"/>
    </reaction>
</comment>
<dbReference type="InterPro" id="IPR001045">
    <property type="entry name" value="Spermi_synthase"/>
</dbReference>
<evidence type="ECO:0000256" key="1">
    <source>
        <dbReference type="ARBA" id="ARBA00007867"/>
    </source>
</evidence>
<dbReference type="PANTHER" id="PTHR11558:SF11">
    <property type="entry name" value="SPERMIDINE SYNTHASE"/>
    <property type="match status" value="1"/>
</dbReference>
<name>A0ABU1IRI5_9BACL</name>
<comment type="caution">
    <text evidence="4">Lacks conserved residue(s) required for the propagation of feature annotation.</text>
</comment>
<comment type="subunit">
    <text evidence="4">Homodimer or homotetramer.</text>
</comment>
<dbReference type="EMBL" id="JAVDQG010000009">
    <property type="protein sequence ID" value="MDR6227398.1"/>
    <property type="molecule type" value="Genomic_DNA"/>
</dbReference>
<dbReference type="InterPro" id="IPR029063">
    <property type="entry name" value="SAM-dependent_MTases_sf"/>
</dbReference>
<feature type="binding site" evidence="4">
    <location>
        <begin position="148"/>
        <end position="149"/>
    </location>
    <ligand>
        <name>S-methyl-5'-thioadenosine</name>
        <dbReference type="ChEBI" id="CHEBI:17509"/>
    </ligand>
</feature>
<accession>A0ABU1IRI5</accession>
<comment type="caution">
    <text evidence="7">The sequence shown here is derived from an EMBL/GenBank/DDBJ whole genome shotgun (WGS) entry which is preliminary data.</text>
</comment>
<keyword evidence="2 4" id="KW-0808">Transferase</keyword>
<dbReference type="SUPFAM" id="SSF53335">
    <property type="entry name" value="S-adenosyl-L-methionine-dependent methyltransferases"/>
    <property type="match status" value="1"/>
</dbReference>
<dbReference type="Gene3D" id="2.30.140.10">
    <property type="entry name" value="Spermidine synthase, tetramerisation domain"/>
    <property type="match status" value="1"/>
</dbReference>
<feature type="active site" description="Proton acceptor" evidence="4 5">
    <location>
        <position position="166"/>
    </location>
</feature>
<evidence type="ECO:0000313" key="8">
    <source>
        <dbReference type="Proteomes" id="UP001185012"/>
    </source>
</evidence>
<keyword evidence="3 4" id="KW-0620">Polyamine biosynthesis</keyword>
<organism evidence="7 8">
    <name type="scientific">Desmospora profundinema</name>
    <dbReference type="NCBI Taxonomy" id="1571184"/>
    <lineage>
        <taxon>Bacteria</taxon>
        <taxon>Bacillati</taxon>
        <taxon>Bacillota</taxon>
        <taxon>Bacilli</taxon>
        <taxon>Bacillales</taxon>
        <taxon>Thermoactinomycetaceae</taxon>
        <taxon>Desmospora</taxon>
    </lineage>
</organism>